<feature type="compositionally biased region" description="Pro residues" evidence="1">
    <location>
        <begin position="25"/>
        <end position="37"/>
    </location>
</feature>
<proteinExistence type="predicted"/>
<dbReference type="GO" id="GO:0003964">
    <property type="term" value="F:RNA-directed DNA polymerase activity"/>
    <property type="evidence" value="ECO:0000318"/>
    <property type="project" value="GO_Central"/>
</dbReference>
<dbReference type="Gramene" id="mRNA:HanXRQr2_Chr13g0573061">
    <property type="protein sequence ID" value="mRNA:HanXRQr2_Chr13g0573061"/>
    <property type="gene ID" value="HanXRQr2_Chr13g0573061"/>
</dbReference>
<evidence type="ECO:0000256" key="1">
    <source>
        <dbReference type="SAM" id="MobiDB-lite"/>
    </source>
</evidence>
<comment type="caution">
    <text evidence="3">The sequence shown here is derived from an EMBL/GenBank/DDBJ whole genome shotgun (WGS) entry which is preliminary data.</text>
</comment>
<reference evidence="3" key="2">
    <citation type="submission" date="2020-06" db="EMBL/GenBank/DDBJ databases">
        <title>Helianthus annuus Genome sequencing and assembly Release 2.</title>
        <authorList>
            <person name="Gouzy J."/>
            <person name="Langlade N."/>
            <person name="Munos S."/>
        </authorList>
    </citation>
    <scope>NUCLEOTIDE SEQUENCE</scope>
    <source>
        <tissue evidence="3">Leaves</tissue>
    </source>
</reference>
<gene>
    <name evidence="3" type="ORF">HanXRQr2_Chr13g0573061</name>
</gene>
<dbReference type="AlphaFoldDB" id="A0A9K3EFA7"/>
<dbReference type="Proteomes" id="UP000215914">
    <property type="component" value="Unassembled WGS sequence"/>
</dbReference>
<evidence type="ECO:0000313" key="3">
    <source>
        <dbReference type="EMBL" id="KAF5772124.1"/>
    </source>
</evidence>
<dbReference type="PANTHER" id="PTHR33642:SF4">
    <property type="entry name" value="COX1_OXI3 INTRON 1 PROTEIN-RELATED"/>
    <property type="match status" value="1"/>
</dbReference>
<dbReference type="GO" id="GO:0006397">
    <property type="term" value="P:mRNA processing"/>
    <property type="evidence" value="ECO:0007669"/>
    <property type="project" value="InterPro"/>
</dbReference>
<dbReference type="Pfam" id="PF01348">
    <property type="entry name" value="Intron_maturas2"/>
    <property type="match status" value="1"/>
</dbReference>
<dbReference type="PANTHER" id="PTHR33642">
    <property type="entry name" value="COX1/OXI3 INTRON 1 PROTEIN-RELATED"/>
    <property type="match status" value="1"/>
</dbReference>
<keyword evidence="4" id="KW-1185">Reference proteome</keyword>
<feature type="region of interest" description="Disordered" evidence="1">
    <location>
        <begin position="13"/>
        <end position="37"/>
    </location>
</feature>
<evidence type="ECO:0000259" key="2">
    <source>
        <dbReference type="Pfam" id="PF01348"/>
    </source>
</evidence>
<dbReference type="GO" id="GO:0005739">
    <property type="term" value="C:mitochondrion"/>
    <property type="evidence" value="ECO:0000318"/>
    <property type="project" value="GO_Central"/>
</dbReference>
<evidence type="ECO:0000313" key="4">
    <source>
        <dbReference type="Proteomes" id="UP000215914"/>
    </source>
</evidence>
<dbReference type="EMBL" id="MNCJ02000328">
    <property type="protein sequence ID" value="KAF5772124.1"/>
    <property type="molecule type" value="Genomic_DNA"/>
</dbReference>
<dbReference type="InterPro" id="IPR024937">
    <property type="entry name" value="Domain_X"/>
</dbReference>
<reference evidence="3" key="1">
    <citation type="journal article" date="2017" name="Nature">
        <title>The sunflower genome provides insights into oil metabolism, flowering and Asterid evolution.</title>
        <authorList>
            <person name="Badouin H."/>
            <person name="Gouzy J."/>
            <person name="Grassa C.J."/>
            <person name="Murat F."/>
            <person name="Staton S.E."/>
            <person name="Cottret L."/>
            <person name="Lelandais-Briere C."/>
            <person name="Owens G.L."/>
            <person name="Carrere S."/>
            <person name="Mayjonade B."/>
            <person name="Legrand L."/>
            <person name="Gill N."/>
            <person name="Kane N.C."/>
            <person name="Bowers J.E."/>
            <person name="Hubner S."/>
            <person name="Bellec A."/>
            <person name="Berard A."/>
            <person name="Berges H."/>
            <person name="Blanchet N."/>
            <person name="Boniface M.C."/>
            <person name="Brunel D."/>
            <person name="Catrice O."/>
            <person name="Chaidir N."/>
            <person name="Claudel C."/>
            <person name="Donnadieu C."/>
            <person name="Faraut T."/>
            <person name="Fievet G."/>
            <person name="Helmstetter N."/>
            <person name="King M."/>
            <person name="Knapp S.J."/>
            <person name="Lai Z."/>
            <person name="Le Paslier M.C."/>
            <person name="Lippi Y."/>
            <person name="Lorenzon L."/>
            <person name="Mandel J.R."/>
            <person name="Marage G."/>
            <person name="Marchand G."/>
            <person name="Marquand E."/>
            <person name="Bret-Mestries E."/>
            <person name="Morien E."/>
            <person name="Nambeesan S."/>
            <person name="Nguyen T."/>
            <person name="Pegot-Espagnet P."/>
            <person name="Pouilly N."/>
            <person name="Raftis F."/>
            <person name="Sallet E."/>
            <person name="Schiex T."/>
            <person name="Thomas J."/>
            <person name="Vandecasteele C."/>
            <person name="Vares D."/>
            <person name="Vear F."/>
            <person name="Vautrin S."/>
            <person name="Crespi M."/>
            <person name="Mangin B."/>
            <person name="Burke J.M."/>
            <person name="Salse J."/>
            <person name="Munos S."/>
            <person name="Vincourt P."/>
            <person name="Rieseberg L.H."/>
            <person name="Langlade N.B."/>
        </authorList>
    </citation>
    <scope>NUCLEOTIDE SEQUENCE</scope>
    <source>
        <tissue evidence="3">Leaves</tissue>
    </source>
</reference>
<name>A0A9K3EFA7_HELAN</name>
<sequence>MLLTFRRTTAPLRPSRLLSTQPTTISPPPTTVSPPHPLTKPQLKTLILSHYNNGKFSNLLQNVVASPSVLLTAAHNLTHENQPTINSISTNFFNISQMSDDLINNTFKIESCVIKLTNKGTPSSLNVPNLNLKVLIESIRIVLEVVYDDRFATFSYGGRVGMGRATAIRYLKNVENPTWWFNVSFRNKEFGVENVNKLCLVIKEKLQELRLLVNEESRKARLENENDGDGGNVVYKPLKIYAVRYLDEILVITSGSKGLTVKLKNLVVPFLEKNLALEVNKGVTAVHSAVSEEIRFLGMDVRAVTPSVLRSPMSEKAIRARKKYLRQKEVRLQELKNRRETNRKKLAMKIFDHVYKKLKTSNGFKFNFQIEKEVKVIFETWGRETVDEFMGSTEERAALYRKLSGGDFLSLKRIREQLPLDLVESYDKFQENVDKYLNPMKARKEMEERKRKLEDEEEKKYAERTVKDLTKLCIKVDAPDRLVRQAIRLARFTNDMGRPRPIGALMVLEDADIIKWHAGVGKRWLDYFCCCHNFKIVKTVVNYHMRFSCILTLAEKHESTKREAIKHYTKDLRVFDVDGNEELYFPSEREIKMMGDKNLVDPKPVDGALTMLLTRLATDENLYRCGAHFCQRFDTIVYRIRLLQKDLNLDCEKSWVSGMGVIPDVFDRKCVPLCSDHVSQMYLGALTLQDVDFSSLLDVCYLAVYPFSVRQIRLDLTSGSTESEVQQYLFRRSRIAVPKVNIPSLIFLRLGLDEKKELVYAIALSNLWKVWLQRN</sequence>
<dbReference type="GO" id="GO:0006315">
    <property type="term" value="P:homing of group II introns"/>
    <property type="evidence" value="ECO:0000318"/>
    <property type="project" value="GO_Central"/>
</dbReference>
<organism evidence="3 4">
    <name type="scientific">Helianthus annuus</name>
    <name type="common">Common sunflower</name>
    <dbReference type="NCBI Taxonomy" id="4232"/>
    <lineage>
        <taxon>Eukaryota</taxon>
        <taxon>Viridiplantae</taxon>
        <taxon>Streptophyta</taxon>
        <taxon>Embryophyta</taxon>
        <taxon>Tracheophyta</taxon>
        <taxon>Spermatophyta</taxon>
        <taxon>Magnoliopsida</taxon>
        <taxon>eudicotyledons</taxon>
        <taxon>Gunneridae</taxon>
        <taxon>Pentapetalae</taxon>
        <taxon>asterids</taxon>
        <taxon>campanulids</taxon>
        <taxon>Asterales</taxon>
        <taxon>Asteraceae</taxon>
        <taxon>Asteroideae</taxon>
        <taxon>Heliantheae alliance</taxon>
        <taxon>Heliantheae</taxon>
        <taxon>Helianthus</taxon>
    </lineage>
</organism>
<feature type="domain" description="Domain X" evidence="2">
    <location>
        <begin position="492"/>
        <end position="577"/>
    </location>
</feature>
<protein>
    <submittedName>
        <fullName evidence="3">Domain X protein</fullName>
    </submittedName>
</protein>
<accession>A0A9K3EFA7</accession>